<comment type="caution">
    <text evidence="1">The sequence shown here is derived from an EMBL/GenBank/DDBJ whole genome shotgun (WGS) entry which is preliminary data.</text>
</comment>
<evidence type="ECO:0008006" key="3">
    <source>
        <dbReference type="Google" id="ProtNLM"/>
    </source>
</evidence>
<protein>
    <recommendedName>
        <fullName evidence="3">S23 ribosomal protein</fullName>
    </recommendedName>
</protein>
<dbReference type="Proteomes" id="UP000010433">
    <property type="component" value="Unassembled WGS sequence"/>
</dbReference>
<evidence type="ECO:0000313" key="2">
    <source>
        <dbReference type="Proteomes" id="UP000010433"/>
    </source>
</evidence>
<dbReference type="HOGENOM" id="CLU_088230_1_0_10"/>
<proteinExistence type="predicted"/>
<dbReference type="OrthoDB" id="9796189at2"/>
<organism evidence="1 2">
    <name type="scientific">Hoylesella saccharolytica F0055</name>
    <dbReference type="NCBI Taxonomy" id="1127699"/>
    <lineage>
        <taxon>Bacteria</taxon>
        <taxon>Pseudomonadati</taxon>
        <taxon>Bacteroidota</taxon>
        <taxon>Bacteroidia</taxon>
        <taxon>Bacteroidales</taxon>
        <taxon>Prevotellaceae</taxon>
        <taxon>Hoylesella</taxon>
    </lineage>
</organism>
<dbReference type="Gene3D" id="1.20.1440.60">
    <property type="entry name" value="23S rRNA-intervening sequence"/>
    <property type="match status" value="1"/>
</dbReference>
<dbReference type="RefSeq" id="WP_009162109.1">
    <property type="nucleotide sequence ID" value="NZ_KB290984.1"/>
</dbReference>
<dbReference type="STRING" id="1127699.HMPREF9151_00892"/>
<dbReference type="AlphaFoldDB" id="L1NF96"/>
<gene>
    <name evidence="1" type="ORF">HMPREF9151_00892</name>
</gene>
<reference evidence="1 2" key="1">
    <citation type="submission" date="2012-05" db="EMBL/GenBank/DDBJ databases">
        <authorList>
            <person name="Weinstock G."/>
            <person name="Sodergren E."/>
            <person name="Lobos E.A."/>
            <person name="Fulton L."/>
            <person name="Fulton R."/>
            <person name="Courtney L."/>
            <person name="Fronick C."/>
            <person name="O'Laughlin M."/>
            <person name="Godfrey J."/>
            <person name="Wilson R.M."/>
            <person name="Miner T."/>
            <person name="Farmer C."/>
            <person name="Delehaunty K."/>
            <person name="Cordes M."/>
            <person name="Minx P."/>
            <person name="Tomlinson C."/>
            <person name="Chen J."/>
            <person name="Wollam A."/>
            <person name="Pepin K.H."/>
            <person name="Bhonagiri V."/>
            <person name="Zhang X."/>
            <person name="Suruliraj S."/>
            <person name="Warren W."/>
            <person name="Mitreva M."/>
            <person name="Mardis E.R."/>
            <person name="Wilson R.K."/>
        </authorList>
    </citation>
    <scope>NUCLEOTIDE SEQUENCE [LARGE SCALE GENOMIC DNA]</scope>
    <source>
        <strain evidence="1 2">F0055</strain>
    </source>
</reference>
<dbReference type="NCBIfam" id="TIGR02436">
    <property type="entry name" value="four helix bundle protein"/>
    <property type="match status" value="1"/>
</dbReference>
<dbReference type="PATRIC" id="fig|1127699.3.peg.822"/>
<dbReference type="InterPro" id="IPR036583">
    <property type="entry name" value="23S_rRNA_IVS_sf"/>
</dbReference>
<sequence length="184" mass="21733">MDANNKKIDSYRSLIVYRKCECILDITIYFVNNFLDRAHDRTVDQMQQAARSAKQNIVEGYSDAEGSSDTEHYLTTIAKGSLEELKEDYRDYLRNHNMEIWGITHNKYTICQHYFKKNNDSGWYRRQIQGRNAEDIANMALIVIFQALSLIRGLIDYQDRKFIQNGGIKEQRFKARKAYREGKR</sequence>
<dbReference type="NCBIfam" id="TIGR04258">
    <property type="entry name" value="4helix_suffix"/>
    <property type="match status" value="1"/>
</dbReference>
<dbReference type="EMBL" id="AMEP01000061">
    <property type="protein sequence ID" value="EKY02001.1"/>
    <property type="molecule type" value="Genomic_DNA"/>
</dbReference>
<keyword evidence="2" id="KW-1185">Reference proteome</keyword>
<dbReference type="InterPro" id="IPR026354">
    <property type="entry name" value="4helix_suffix_dom"/>
</dbReference>
<dbReference type="SUPFAM" id="SSF158446">
    <property type="entry name" value="IVS-encoded protein-like"/>
    <property type="match status" value="1"/>
</dbReference>
<evidence type="ECO:0000313" key="1">
    <source>
        <dbReference type="EMBL" id="EKY02001.1"/>
    </source>
</evidence>
<dbReference type="InterPro" id="IPR012657">
    <property type="entry name" value="23S_rRNA-intervening_sequence"/>
</dbReference>
<name>L1NF96_9BACT</name>
<accession>L1NF96</accession>